<keyword evidence="10" id="KW-1185">Reference proteome</keyword>
<evidence type="ECO:0000256" key="4">
    <source>
        <dbReference type="ARBA" id="ARBA00022692"/>
    </source>
</evidence>
<keyword evidence="5 7" id="KW-1133">Transmembrane helix</keyword>
<keyword evidence="3" id="KW-1003">Cell membrane</keyword>
<dbReference type="EMBL" id="FNBA01000002">
    <property type="protein sequence ID" value="SDE68962.1"/>
    <property type="molecule type" value="Genomic_DNA"/>
</dbReference>
<reference evidence="9 10" key="1">
    <citation type="submission" date="2016-10" db="EMBL/GenBank/DDBJ databases">
        <authorList>
            <person name="de Groot N.N."/>
        </authorList>
    </citation>
    <scope>NUCLEOTIDE SEQUENCE [LARGE SCALE GENOMIC DNA]</scope>
    <source>
        <strain evidence="9 10">DSM 16195</strain>
    </source>
</reference>
<feature type="domain" description="Glycine transporter" evidence="8">
    <location>
        <begin position="91"/>
        <end position="164"/>
    </location>
</feature>
<feature type="domain" description="Glycine transporter" evidence="8">
    <location>
        <begin position="6"/>
        <end position="79"/>
    </location>
</feature>
<feature type="transmembrane region" description="Helical" evidence="7">
    <location>
        <begin position="172"/>
        <end position="191"/>
    </location>
</feature>
<keyword evidence="4 7" id="KW-0812">Transmembrane</keyword>
<feature type="transmembrane region" description="Helical" evidence="7">
    <location>
        <begin position="58"/>
        <end position="77"/>
    </location>
</feature>
<feature type="transmembrane region" description="Helical" evidence="7">
    <location>
        <begin position="89"/>
        <end position="105"/>
    </location>
</feature>
<evidence type="ECO:0000256" key="7">
    <source>
        <dbReference type="SAM" id="Phobius"/>
    </source>
</evidence>
<feature type="transmembrane region" description="Helical" evidence="7">
    <location>
        <begin position="6"/>
        <end position="24"/>
    </location>
</feature>
<feature type="transmembrane region" description="Helical" evidence="7">
    <location>
        <begin position="111"/>
        <end position="136"/>
    </location>
</feature>
<dbReference type="InterPro" id="IPR005115">
    <property type="entry name" value="Gly_transporter"/>
</dbReference>
<sequence>MSLFLIIDILGTIAFSISGVLTALKKRMDPFGILIIAFVTAVGGGTLRDVLIDADITWMRNLTFVYVIFITFIVAVIFRKKLGYVRKSLFLFDTIGIALYTIVGVEKGIAAGFPPIICVALGTMTACFGGVIRDILCNEIPIIFRKEIYATACILGGTAYFLLMKTTLTEDWVVVISGSLVILVRLLAVIFKLSLPNIYKDQIVIDKE</sequence>
<feature type="transmembrane region" description="Helical" evidence="7">
    <location>
        <begin position="148"/>
        <end position="166"/>
    </location>
</feature>
<evidence type="ECO:0000256" key="6">
    <source>
        <dbReference type="ARBA" id="ARBA00023136"/>
    </source>
</evidence>
<comment type="similarity">
    <text evidence="2">Belongs to the UPF0126 family.</text>
</comment>
<evidence type="ECO:0000313" key="9">
    <source>
        <dbReference type="EMBL" id="SDE68962.1"/>
    </source>
</evidence>
<dbReference type="GO" id="GO:0005886">
    <property type="term" value="C:plasma membrane"/>
    <property type="evidence" value="ECO:0007669"/>
    <property type="project" value="UniProtKB-SubCell"/>
</dbReference>
<evidence type="ECO:0000256" key="1">
    <source>
        <dbReference type="ARBA" id="ARBA00004651"/>
    </source>
</evidence>
<dbReference type="STRING" id="227084.SAMN05421855_102230"/>
<evidence type="ECO:0000313" key="10">
    <source>
        <dbReference type="Proteomes" id="UP000199321"/>
    </source>
</evidence>
<evidence type="ECO:0000256" key="5">
    <source>
        <dbReference type="ARBA" id="ARBA00022989"/>
    </source>
</evidence>
<dbReference type="PANTHER" id="PTHR30506:SF3">
    <property type="entry name" value="UPF0126 INNER MEMBRANE PROTEIN YADS-RELATED"/>
    <property type="match status" value="1"/>
</dbReference>
<comment type="subcellular location">
    <subcellularLocation>
        <location evidence="1">Cell membrane</location>
        <topology evidence="1">Multi-pass membrane protein</topology>
    </subcellularLocation>
</comment>
<dbReference type="OrthoDB" id="9791874at2"/>
<feature type="transmembrane region" description="Helical" evidence="7">
    <location>
        <begin position="31"/>
        <end position="52"/>
    </location>
</feature>
<name>A0A1G7EZ56_9FLAO</name>
<organism evidence="9 10">
    <name type="scientific">Ulvibacter litoralis</name>
    <dbReference type="NCBI Taxonomy" id="227084"/>
    <lineage>
        <taxon>Bacteria</taxon>
        <taxon>Pseudomonadati</taxon>
        <taxon>Bacteroidota</taxon>
        <taxon>Flavobacteriia</taxon>
        <taxon>Flavobacteriales</taxon>
        <taxon>Flavobacteriaceae</taxon>
        <taxon>Ulvibacter</taxon>
    </lineage>
</organism>
<evidence type="ECO:0000259" key="8">
    <source>
        <dbReference type="Pfam" id="PF03458"/>
    </source>
</evidence>
<evidence type="ECO:0000256" key="3">
    <source>
        <dbReference type="ARBA" id="ARBA00022475"/>
    </source>
</evidence>
<protein>
    <submittedName>
        <fullName evidence="9">Uncharacterized membrane protein YeiH</fullName>
    </submittedName>
</protein>
<dbReference type="Pfam" id="PF03458">
    <property type="entry name" value="Gly_transporter"/>
    <property type="match status" value="2"/>
</dbReference>
<dbReference type="Proteomes" id="UP000199321">
    <property type="component" value="Unassembled WGS sequence"/>
</dbReference>
<dbReference type="RefSeq" id="WP_093142469.1">
    <property type="nucleotide sequence ID" value="NZ_BMWO01000002.1"/>
</dbReference>
<gene>
    <name evidence="9" type="ORF">SAMN05421855_102230</name>
</gene>
<accession>A0A1G7EZ56</accession>
<keyword evidence="6 7" id="KW-0472">Membrane</keyword>
<evidence type="ECO:0000256" key="2">
    <source>
        <dbReference type="ARBA" id="ARBA00008193"/>
    </source>
</evidence>
<proteinExistence type="inferred from homology"/>
<dbReference type="AlphaFoldDB" id="A0A1G7EZ56"/>
<dbReference type="PANTHER" id="PTHR30506">
    <property type="entry name" value="INNER MEMBRANE PROTEIN"/>
    <property type="match status" value="1"/>
</dbReference>